<dbReference type="CDD" id="cd07518">
    <property type="entry name" value="HAD_YbiV-Like"/>
    <property type="match status" value="1"/>
</dbReference>
<dbReference type="PANTHER" id="PTHR10000">
    <property type="entry name" value="PHOSPHOSERINE PHOSPHATASE"/>
    <property type="match status" value="1"/>
</dbReference>
<protein>
    <submittedName>
        <fullName evidence="1">HAD family hydrolase</fullName>
    </submittedName>
</protein>
<dbReference type="GO" id="GO:0016791">
    <property type="term" value="F:phosphatase activity"/>
    <property type="evidence" value="ECO:0007669"/>
    <property type="project" value="TreeGrafter"/>
</dbReference>
<sequence>MIRLIASDMDGTLLEDGGHCISPEYHPVIQSLLKQGIFFAGASGRQFHSIAELFPEEAQSMYYITDGGGALRSYTQVLKAFAIDETMLGKMVEDALKLPGCDVMLCGLKHSYVRQKDSQLYRWLVDGYHFQVELNPTLTCPPGEQIVKLSIYHPTDTEAIVNQWFTPKWGDKVQIASAGIQWMDCVSLKANKGNALAALQERLGISPEETMVFGDNINDIPMLKQAKYSYAVENARQEVKEAANFGCPGWREDGVLQILKQVSEGKVW</sequence>
<dbReference type="GO" id="GO:0000287">
    <property type="term" value="F:magnesium ion binding"/>
    <property type="evidence" value="ECO:0007669"/>
    <property type="project" value="TreeGrafter"/>
</dbReference>
<proteinExistence type="predicted"/>
<organism evidence="1 2">
    <name type="scientific">Candidatus Egerieicola pullicola</name>
    <dbReference type="NCBI Taxonomy" id="2840775"/>
    <lineage>
        <taxon>Bacteria</taxon>
        <taxon>Bacillati</taxon>
        <taxon>Bacillota</taxon>
        <taxon>Clostridia</taxon>
        <taxon>Eubacteriales</taxon>
        <taxon>Oscillospiraceae</taxon>
        <taxon>Oscillospiraceae incertae sedis</taxon>
        <taxon>Candidatus Egerieicola</taxon>
    </lineage>
</organism>
<dbReference type="Gene3D" id="3.40.50.1000">
    <property type="entry name" value="HAD superfamily/HAD-like"/>
    <property type="match status" value="1"/>
</dbReference>
<dbReference type="Proteomes" id="UP000886749">
    <property type="component" value="Unassembled WGS sequence"/>
</dbReference>
<dbReference type="InterPro" id="IPR023214">
    <property type="entry name" value="HAD_sf"/>
</dbReference>
<dbReference type="Pfam" id="PF08282">
    <property type="entry name" value="Hydrolase_3"/>
    <property type="match status" value="1"/>
</dbReference>
<comment type="caution">
    <text evidence="1">The sequence shown here is derived from an EMBL/GenBank/DDBJ whole genome shotgun (WGS) entry which is preliminary data.</text>
</comment>
<accession>A0A9D1AJC2</accession>
<keyword evidence="1" id="KW-0378">Hydrolase</keyword>
<reference evidence="1" key="2">
    <citation type="journal article" date="2021" name="PeerJ">
        <title>Extensive microbial diversity within the chicken gut microbiome revealed by metagenomics and culture.</title>
        <authorList>
            <person name="Gilroy R."/>
            <person name="Ravi A."/>
            <person name="Getino M."/>
            <person name="Pursley I."/>
            <person name="Horton D.L."/>
            <person name="Alikhan N.F."/>
            <person name="Baker D."/>
            <person name="Gharbi K."/>
            <person name="Hall N."/>
            <person name="Watson M."/>
            <person name="Adriaenssens E.M."/>
            <person name="Foster-Nyarko E."/>
            <person name="Jarju S."/>
            <person name="Secka A."/>
            <person name="Antonio M."/>
            <person name="Oren A."/>
            <person name="Chaudhuri R.R."/>
            <person name="La Ragione R."/>
            <person name="Hildebrand F."/>
            <person name="Pallen M.J."/>
        </authorList>
    </citation>
    <scope>NUCLEOTIDE SEQUENCE</scope>
    <source>
        <strain evidence="1">CHK184-25365</strain>
    </source>
</reference>
<dbReference type="InterPro" id="IPR036412">
    <property type="entry name" value="HAD-like_sf"/>
</dbReference>
<dbReference type="Gene3D" id="3.30.1240.10">
    <property type="match status" value="1"/>
</dbReference>
<dbReference type="SFLD" id="SFLDG01140">
    <property type="entry name" value="C2.B:_Phosphomannomutase_and_P"/>
    <property type="match status" value="1"/>
</dbReference>
<dbReference type="SUPFAM" id="SSF56784">
    <property type="entry name" value="HAD-like"/>
    <property type="match status" value="1"/>
</dbReference>
<evidence type="ECO:0000313" key="1">
    <source>
        <dbReference type="EMBL" id="HIR41262.1"/>
    </source>
</evidence>
<dbReference type="NCBIfam" id="TIGR00099">
    <property type="entry name" value="Cof-subfamily"/>
    <property type="match status" value="1"/>
</dbReference>
<dbReference type="InterPro" id="IPR000150">
    <property type="entry name" value="Cof"/>
</dbReference>
<name>A0A9D1AJC2_9FIRM</name>
<reference evidence="1" key="1">
    <citation type="submission" date="2020-10" db="EMBL/GenBank/DDBJ databases">
        <authorList>
            <person name="Gilroy R."/>
        </authorList>
    </citation>
    <scope>NUCLEOTIDE SEQUENCE</scope>
    <source>
        <strain evidence="1">CHK184-25365</strain>
    </source>
</reference>
<dbReference type="PANTHER" id="PTHR10000:SF53">
    <property type="entry name" value="5-AMINO-6-(5-PHOSPHO-D-RIBITYLAMINO)URACIL PHOSPHATASE YBJI-RELATED"/>
    <property type="match status" value="1"/>
</dbReference>
<gene>
    <name evidence="1" type="ORF">IAB36_05495</name>
</gene>
<evidence type="ECO:0000313" key="2">
    <source>
        <dbReference type="Proteomes" id="UP000886749"/>
    </source>
</evidence>
<dbReference type="SFLD" id="SFLDS00003">
    <property type="entry name" value="Haloacid_Dehalogenase"/>
    <property type="match status" value="1"/>
</dbReference>
<dbReference type="GO" id="GO:0005829">
    <property type="term" value="C:cytosol"/>
    <property type="evidence" value="ECO:0007669"/>
    <property type="project" value="TreeGrafter"/>
</dbReference>
<dbReference type="AlphaFoldDB" id="A0A9D1AJC2"/>
<dbReference type="EMBL" id="DVGY01000121">
    <property type="protein sequence ID" value="HIR41262.1"/>
    <property type="molecule type" value="Genomic_DNA"/>
</dbReference>